<reference evidence="2 3" key="1">
    <citation type="submission" date="2023-02" db="EMBL/GenBank/DDBJ databases">
        <title>Genome sequence of Mucilaginibacter jinjuensis strain KACC 16571.</title>
        <authorList>
            <person name="Kim S."/>
            <person name="Heo J."/>
            <person name="Kwon S.-W."/>
        </authorList>
    </citation>
    <scope>NUCLEOTIDE SEQUENCE [LARGE SCALE GENOMIC DNA]</scope>
    <source>
        <strain evidence="2 3">KACC 16571</strain>
    </source>
</reference>
<dbReference type="PANTHER" id="PTHR46832:SF1">
    <property type="entry name" value="5'-METHYLTHIOADENOSINE_S-ADENOSYLHOMOCYSTEINE NUCLEOSIDASE"/>
    <property type="match status" value="1"/>
</dbReference>
<dbReference type="Proteomes" id="UP001216139">
    <property type="component" value="Chromosome"/>
</dbReference>
<dbReference type="SUPFAM" id="SSF53167">
    <property type="entry name" value="Purine and uridine phosphorylases"/>
    <property type="match status" value="1"/>
</dbReference>
<keyword evidence="3" id="KW-1185">Reference proteome</keyword>
<name>A0ABY7TDP2_9SPHI</name>
<sequence length="243" mass="27318">MGIGQNINFLTTQHSITQDILKNSRNISVIVASTDNAMGMPAAFVLSMKMIQRYRPKYICMVGICAGIKGKGKIGDPIIADRVWDYGSGKHIIKKVDEKRIEAFKPYINQIALNKELAAQFSNIILKNLYLDQIQSSWPHDYNNKLMARIGPFASGSAVIANENKLNEIKEQHGQLLGFDMESYAIFYAADNCSHPKLTPFIIKSISDFGDSHKSNPKKDEYQEFAAFTSANLFYQFVVSHLE</sequence>
<dbReference type="RefSeq" id="WP_273632827.1">
    <property type="nucleotide sequence ID" value="NZ_CP117167.1"/>
</dbReference>
<protein>
    <recommendedName>
        <fullName evidence="1">Nucleoside phosphorylase domain-containing protein</fullName>
    </recommendedName>
</protein>
<dbReference type="Pfam" id="PF01048">
    <property type="entry name" value="PNP_UDP_1"/>
    <property type="match status" value="1"/>
</dbReference>
<evidence type="ECO:0000313" key="3">
    <source>
        <dbReference type="Proteomes" id="UP001216139"/>
    </source>
</evidence>
<dbReference type="InterPro" id="IPR035994">
    <property type="entry name" value="Nucleoside_phosphorylase_sf"/>
</dbReference>
<organism evidence="2 3">
    <name type="scientific">Mucilaginibacter jinjuensis</name>
    <dbReference type="NCBI Taxonomy" id="1176721"/>
    <lineage>
        <taxon>Bacteria</taxon>
        <taxon>Pseudomonadati</taxon>
        <taxon>Bacteroidota</taxon>
        <taxon>Sphingobacteriia</taxon>
        <taxon>Sphingobacteriales</taxon>
        <taxon>Sphingobacteriaceae</taxon>
        <taxon>Mucilaginibacter</taxon>
    </lineage>
</organism>
<dbReference type="EMBL" id="CP117167">
    <property type="protein sequence ID" value="WCT14359.1"/>
    <property type="molecule type" value="Genomic_DNA"/>
</dbReference>
<dbReference type="InterPro" id="IPR000845">
    <property type="entry name" value="Nucleoside_phosphorylase_d"/>
</dbReference>
<dbReference type="PANTHER" id="PTHR46832">
    <property type="entry name" value="5'-METHYLTHIOADENOSINE/S-ADENOSYLHOMOCYSTEINE NUCLEOSIDASE"/>
    <property type="match status" value="1"/>
</dbReference>
<proteinExistence type="predicted"/>
<feature type="domain" description="Nucleoside phosphorylase" evidence="1">
    <location>
        <begin position="29"/>
        <end position="226"/>
    </location>
</feature>
<accession>A0ABY7TDP2</accession>
<evidence type="ECO:0000313" key="2">
    <source>
        <dbReference type="EMBL" id="WCT14359.1"/>
    </source>
</evidence>
<gene>
    <name evidence="2" type="ORF">PQO05_10485</name>
</gene>
<dbReference type="Gene3D" id="3.40.50.1580">
    <property type="entry name" value="Nucleoside phosphorylase domain"/>
    <property type="match status" value="1"/>
</dbReference>
<evidence type="ECO:0000259" key="1">
    <source>
        <dbReference type="Pfam" id="PF01048"/>
    </source>
</evidence>